<dbReference type="PROSITE" id="PS50234">
    <property type="entry name" value="VWFA"/>
    <property type="match status" value="1"/>
</dbReference>
<dbReference type="Proteomes" id="UP000178587">
    <property type="component" value="Unassembled WGS sequence"/>
</dbReference>
<dbReference type="SUPFAM" id="SSF53300">
    <property type="entry name" value="vWA-like"/>
    <property type="match status" value="1"/>
</dbReference>
<keyword evidence="1" id="KW-0812">Transmembrane</keyword>
<feature type="domain" description="VWFA" evidence="2">
    <location>
        <begin position="99"/>
        <end position="252"/>
    </location>
</feature>
<organism evidence="3 4">
    <name type="scientific">Candidatus Kaiserbacteria bacterium RIFCSPLOWO2_01_FULL_50_24</name>
    <dbReference type="NCBI Taxonomy" id="1798507"/>
    <lineage>
        <taxon>Bacteria</taxon>
        <taxon>Candidatus Kaiseribacteriota</taxon>
    </lineage>
</organism>
<evidence type="ECO:0000313" key="3">
    <source>
        <dbReference type="EMBL" id="OGG74876.1"/>
    </source>
</evidence>
<feature type="transmembrane region" description="Helical" evidence="1">
    <location>
        <begin position="20"/>
        <end position="43"/>
    </location>
</feature>
<keyword evidence="1" id="KW-0472">Membrane</keyword>
<protein>
    <recommendedName>
        <fullName evidence="2">VWFA domain-containing protein</fullName>
    </recommendedName>
</protein>
<evidence type="ECO:0000256" key="1">
    <source>
        <dbReference type="SAM" id="Phobius"/>
    </source>
</evidence>
<comment type="caution">
    <text evidence="3">The sequence shown here is derived from an EMBL/GenBank/DDBJ whole genome shotgun (WGS) entry which is preliminary data.</text>
</comment>
<dbReference type="Gene3D" id="3.40.50.410">
    <property type="entry name" value="von Willebrand factor, type A domain"/>
    <property type="match status" value="1"/>
</dbReference>
<evidence type="ECO:0000259" key="2">
    <source>
        <dbReference type="PROSITE" id="PS50234"/>
    </source>
</evidence>
<dbReference type="Pfam" id="PF13519">
    <property type="entry name" value="VWA_2"/>
    <property type="match status" value="1"/>
</dbReference>
<dbReference type="InterPro" id="IPR036465">
    <property type="entry name" value="vWFA_dom_sf"/>
</dbReference>
<evidence type="ECO:0000313" key="4">
    <source>
        <dbReference type="Proteomes" id="UP000178587"/>
    </source>
</evidence>
<feature type="transmembrane region" description="Helical" evidence="1">
    <location>
        <begin position="354"/>
        <end position="382"/>
    </location>
</feature>
<dbReference type="EMBL" id="MFLU01000011">
    <property type="protein sequence ID" value="OGG74876.1"/>
    <property type="molecule type" value="Genomic_DNA"/>
</dbReference>
<gene>
    <name evidence="3" type="ORF">A3A34_03585</name>
</gene>
<proteinExistence type="predicted"/>
<feature type="transmembrane region" description="Helical" evidence="1">
    <location>
        <begin position="63"/>
        <end position="82"/>
    </location>
</feature>
<keyword evidence="1" id="KW-1133">Transmembrane helix</keyword>
<sequence length="389" mass="44123">MFMELLGFDIVFQHWERLWAILPAVALVGALLASDFFGTRGILAKSAWLRLQTDKTRPSWKQYIRNFVALSFLVSLLFAVWAEPLWRTIVKEPVYGKVCTIFMVDVSLSMKYAHDVPPFPDRLSAAKAVLDDFAKQTTTDPELRGSYCRAIIPFAGSAFTYMSPSTSYEEFSAAIGNIDETTVGDPGSNLLWPFWEYEQIMKENPNAAADTHVVVLISDGGKGEETFKDIPHIQAIVRRMPNTVVYTVGIGSVEVTKLPNGTEIRSSVKVPLEKRDQTGAFVEYALQDPKNPKSAILYSELDERVLKMVAGADGRYIFYENRSQLLEELKQMILRHRKVEETTSHERLNPAPELFLLPAFVIAFFLFGYTRRLFALVMLPFVKRRKQST</sequence>
<reference evidence="3 4" key="1">
    <citation type="journal article" date="2016" name="Nat. Commun.">
        <title>Thousands of microbial genomes shed light on interconnected biogeochemical processes in an aquifer system.</title>
        <authorList>
            <person name="Anantharaman K."/>
            <person name="Brown C.T."/>
            <person name="Hug L.A."/>
            <person name="Sharon I."/>
            <person name="Castelle C.J."/>
            <person name="Probst A.J."/>
            <person name="Thomas B.C."/>
            <person name="Singh A."/>
            <person name="Wilkins M.J."/>
            <person name="Karaoz U."/>
            <person name="Brodie E.L."/>
            <person name="Williams K.H."/>
            <person name="Hubbard S.S."/>
            <person name="Banfield J.F."/>
        </authorList>
    </citation>
    <scope>NUCLEOTIDE SEQUENCE [LARGE SCALE GENOMIC DNA]</scope>
</reference>
<dbReference type="AlphaFoldDB" id="A0A1F6EMK0"/>
<accession>A0A1F6EMK0</accession>
<dbReference type="InterPro" id="IPR002035">
    <property type="entry name" value="VWF_A"/>
</dbReference>
<dbReference type="STRING" id="1798507.A3A34_03585"/>
<name>A0A1F6EMK0_9BACT</name>